<reference evidence="1" key="1">
    <citation type="submission" date="2020-11" db="EMBL/GenBank/DDBJ databases">
        <authorList>
            <consortium name="DOE Joint Genome Institute"/>
            <person name="Ahrendt S."/>
            <person name="Riley R."/>
            <person name="Andreopoulos W."/>
            <person name="Labutti K."/>
            <person name="Pangilinan J."/>
            <person name="Ruiz-Duenas F.J."/>
            <person name="Barrasa J.M."/>
            <person name="Sanchez-Garcia M."/>
            <person name="Camarero S."/>
            <person name="Miyauchi S."/>
            <person name="Serrano A."/>
            <person name="Linde D."/>
            <person name="Babiker R."/>
            <person name="Drula E."/>
            <person name="Ayuso-Fernandez I."/>
            <person name="Pacheco R."/>
            <person name="Padilla G."/>
            <person name="Ferreira P."/>
            <person name="Barriuso J."/>
            <person name="Kellner H."/>
            <person name="Castanera R."/>
            <person name="Alfaro M."/>
            <person name="Ramirez L."/>
            <person name="Pisabarro A.G."/>
            <person name="Kuo A."/>
            <person name="Tritt A."/>
            <person name="Lipzen A."/>
            <person name="He G."/>
            <person name="Yan M."/>
            <person name="Ng V."/>
            <person name="Cullen D."/>
            <person name="Martin F."/>
            <person name="Rosso M.-N."/>
            <person name="Henrissat B."/>
            <person name="Hibbett D."/>
            <person name="Martinez A.T."/>
            <person name="Grigoriev I.V."/>
        </authorList>
    </citation>
    <scope>NUCLEOTIDE SEQUENCE</scope>
    <source>
        <strain evidence="1">ATCC 90797</strain>
    </source>
</reference>
<dbReference type="AlphaFoldDB" id="A0A9P5ZWA2"/>
<sequence>SFTLDLPARLHNVFHTSLLQGHSPNDDRLFLGWLDTQVFKIDNSDPEWAVNKIISHLGRGAQTIFELKWKSGDKTWLPLHQIQHLQALQAYLDMYGVSDVSELLSG</sequence>
<proteinExistence type="predicted"/>
<evidence type="ECO:0000313" key="2">
    <source>
        <dbReference type="Proteomes" id="UP000807025"/>
    </source>
</evidence>
<dbReference type="OrthoDB" id="3211671at2759"/>
<protein>
    <recommendedName>
        <fullName evidence="3">Chromo domain-containing protein</fullName>
    </recommendedName>
</protein>
<dbReference type="EMBL" id="MU154568">
    <property type="protein sequence ID" value="KAF9494831.1"/>
    <property type="molecule type" value="Genomic_DNA"/>
</dbReference>
<dbReference type="InterPro" id="IPR016197">
    <property type="entry name" value="Chromo-like_dom_sf"/>
</dbReference>
<name>A0A9P5ZWA2_PLEER</name>
<dbReference type="SUPFAM" id="SSF54160">
    <property type="entry name" value="Chromo domain-like"/>
    <property type="match status" value="1"/>
</dbReference>
<feature type="non-terminal residue" evidence="1">
    <location>
        <position position="1"/>
    </location>
</feature>
<keyword evidence="2" id="KW-1185">Reference proteome</keyword>
<accession>A0A9P5ZWA2</accession>
<comment type="caution">
    <text evidence="1">The sequence shown here is derived from an EMBL/GenBank/DDBJ whole genome shotgun (WGS) entry which is preliminary data.</text>
</comment>
<gene>
    <name evidence="1" type="ORF">BDN71DRAFT_1392688</name>
</gene>
<dbReference type="Proteomes" id="UP000807025">
    <property type="component" value="Unassembled WGS sequence"/>
</dbReference>
<evidence type="ECO:0000313" key="1">
    <source>
        <dbReference type="EMBL" id="KAF9494831.1"/>
    </source>
</evidence>
<evidence type="ECO:0008006" key="3">
    <source>
        <dbReference type="Google" id="ProtNLM"/>
    </source>
</evidence>
<organism evidence="1 2">
    <name type="scientific">Pleurotus eryngii</name>
    <name type="common">Boletus of the steppes</name>
    <dbReference type="NCBI Taxonomy" id="5323"/>
    <lineage>
        <taxon>Eukaryota</taxon>
        <taxon>Fungi</taxon>
        <taxon>Dikarya</taxon>
        <taxon>Basidiomycota</taxon>
        <taxon>Agaricomycotina</taxon>
        <taxon>Agaricomycetes</taxon>
        <taxon>Agaricomycetidae</taxon>
        <taxon>Agaricales</taxon>
        <taxon>Pleurotineae</taxon>
        <taxon>Pleurotaceae</taxon>
        <taxon>Pleurotus</taxon>
    </lineage>
</organism>